<gene>
    <name evidence="1" type="ORF">IJ22_14080</name>
</gene>
<dbReference type="Pfam" id="PF00462">
    <property type="entry name" value="Glutaredoxin"/>
    <property type="match status" value="1"/>
</dbReference>
<keyword evidence="2" id="KW-1185">Reference proteome</keyword>
<sequence length="84" mass="9583">MAENVKLVLWSREGCQACQEAKAYLKEKGYVYSNVDVGGKDYLRDVLEVKYGIRHVPVIEVGRNQTYEAIVDSDFNRLEALLKS</sequence>
<protein>
    <submittedName>
        <fullName evidence="1">Glutaredoxin</fullName>
    </submittedName>
</protein>
<organism evidence="1 2">
    <name type="scientific">Paenibacillus naphthalenovorans</name>
    <dbReference type="NCBI Taxonomy" id="162209"/>
    <lineage>
        <taxon>Bacteria</taxon>
        <taxon>Bacillati</taxon>
        <taxon>Bacillota</taxon>
        <taxon>Bacilli</taxon>
        <taxon>Bacillales</taxon>
        <taxon>Paenibacillaceae</taxon>
        <taxon>Paenibacillus</taxon>
    </lineage>
</organism>
<dbReference type="Proteomes" id="UP000061660">
    <property type="component" value="Chromosome"/>
</dbReference>
<proteinExistence type="predicted"/>
<dbReference type="RefSeq" id="WP_054819803.1">
    <property type="nucleotide sequence ID" value="NZ_BJCS01000003.1"/>
</dbReference>
<name>A0A0U2U6F1_9BACL</name>
<dbReference type="InterPro" id="IPR036249">
    <property type="entry name" value="Thioredoxin-like_sf"/>
</dbReference>
<evidence type="ECO:0000313" key="2">
    <source>
        <dbReference type="Proteomes" id="UP000061660"/>
    </source>
</evidence>
<dbReference type="AlphaFoldDB" id="A0A0U2U6F1"/>
<accession>A0A0U2U6F1</accession>
<evidence type="ECO:0000313" key="1">
    <source>
        <dbReference type="EMBL" id="ALS21784.1"/>
    </source>
</evidence>
<dbReference type="STRING" id="162209.IJ22_14080"/>
<dbReference type="CDD" id="cd02976">
    <property type="entry name" value="NrdH"/>
    <property type="match status" value="1"/>
</dbReference>
<dbReference type="KEGG" id="pnp:IJ22_14080"/>
<dbReference type="PROSITE" id="PS51354">
    <property type="entry name" value="GLUTAREDOXIN_2"/>
    <property type="match status" value="1"/>
</dbReference>
<dbReference type="OrthoDB" id="2192230at2"/>
<dbReference type="SUPFAM" id="SSF52833">
    <property type="entry name" value="Thioredoxin-like"/>
    <property type="match status" value="1"/>
</dbReference>
<dbReference type="PATRIC" id="fig|162209.4.peg.1491"/>
<reference evidence="2" key="1">
    <citation type="submission" date="2015-12" db="EMBL/GenBank/DDBJ databases">
        <title>Complete genome sequences of two moderately thermophilic Paenibacillus species.</title>
        <authorList>
            <person name="Butler R.III."/>
            <person name="Wang J."/>
            <person name="Stark B.C."/>
            <person name="Pombert J.-F."/>
        </authorList>
    </citation>
    <scope>NUCLEOTIDE SEQUENCE [LARGE SCALE GENOMIC DNA]</scope>
    <source>
        <strain evidence="2">32O-Y</strain>
    </source>
</reference>
<dbReference type="Gene3D" id="3.40.30.10">
    <property type="entry name" value="Glutaredoxin"/>
    <property type="match status" value="1"/>
</dbReference>
<reference evidence="1 2" key="2">
    <citation type="journal article" date="2016" name="Genome Announc.">
        <title>Complete Genome Sequences of Two Interactive Moderate Thermophiles, Paenibacillus napthalenovorans 32O-Y and Paenibacillus sp. 32O-W.</title>
        <authorList>
            <person name="Butler R.R.III."/>
            <person name="Wang J."/>
            <person name="Stark B.C."/>
            <person name="Pombert J.F."/>
        </authorList>
    </citation>
    <scope>NUCLEOTIDE SEQUENCE [LARGE SCALE GENOMIC DNA]</scope>
    <source>
        <strain evidence="1 2">32O-Y</strain>
    </source>
</reference>
<dbReference type="InterPro" id="IPR002109">
    <property type="entry name" value="Glutaredoxin"/>
</dbReference>
<dbReference type="EMBL" id="CP013652">
    <property type="protein sequence ID" value="ALS21784.1"/>
    <property type="molecule type" value="Genomic_DNA"/>
</dbReference>